<sequence>MKKKMLFMLINMNIGGTEKALLNRIAEIPEHKYDITILMLEKYGGFLNAIPDHVNVEYVHEYPEIKGMVTNPPRWTIWNLIKKGRLIRVINFSLTYGLSRILKNKSIFFKYILRNTADIKNKYDVAIAYAGPMDLISYFVIHKISAEKKLQWIHFDVTKVGFDLPFAKRLYPEFDRIYTVSNEGKDRLVHILPELQSNIDSCPNKISSELILQMADEGDGFNDEFDGIRILTIGRLSKEKGQDLVIPVLAKLREKGYKVRWYCVGEGNSRSAYEFLIKKYQVEREFILLGAHPNPYPFLKQCDIYVQPSRHEGFCITLGEAKVFNKPIITTNFTGAHEQMEGLKMGVVVEADAWEIYQEIIHVMSKKLRNKIEISI</sequence>
<dbReference type="PANTHER" id="PTHR12526">
    <property type="entry name" value="GLYCOSYLTRANSFERASE"/>
    <property type="match status" value="1"/>
</dbReference>
<gene>
    <name evidence="2" type="ORF">OSO01_34980</name>
</gene>
<dbReference type="PANTHER" id="PTHR12526:SF630">
    <property type="entry name" value="GLYCOSYLTRANSFERASE"/>
    <property type="match status" value="1"/>
</dbReference>
<keyword evidence="3" id="KW-1185">Reference proteome</keyword>
<proteinExistence type="predicted"/>
<name>A0A511ZMZ5_9BACI</name>
<dbReference type="Proteomes" id="UP000321558">
    <property type="component" value="Unassembled WGS sequence"/>
</dbReference>
<protein>
    <submittedName>
        <fullName evidence="2">Glycosyl transferase</fullName>
    </submittedName>
</protein>
<dbReference type="InterPro" id="IPR001296">
    <property type="entry name" value="Glyco_trans_1"/>
</dbReference>
<evidence type="ECO:0000259" key="1">
    <source>
        <dbReference type="Pfam" id="PF00534"/>
    </source>
</evidence>
<dbReference type="RefSeq" id="WP_147211660.1">
    <property type="nucleotide sequence ID" value="NZ_BJYM01000015.1"/>
</dbReference>
<dbReference type="STRING" id="582851.GCA_900162665_01377"/>
<organism evidence="2 3">
    <name type="scientific">Oceanobacillus sojae</name>
    <dbReference type="NCBI Taxonomy" id="582851"/>
    <lineage>
        <taxon>Bacteria</taxon>
        <taxon>Bacillati</taxon>
        <taxon>Bacillota</taxon>
        <taxon>Bacilli</taxon>
        <taxon>Bacillales</taxon>
        <taxon>Bacillaceae</taxon>
        <taxon>Oceanobacillus</taxon>
    </lineage>
</organism>
<dbReference type="EMBL" id="BJYM01000015">
    <property type="protein sequence ID" value="GEN88759.1"/>
    <property type="molecule type" value="Genomic_DNA"/>
</dbReference>
<keyword evidence="2" id="KW-0808">Transferase</keyword>
<dbReference type="OrthoDB" id="9813638at2"/>
<feature type="domain" description="Glycosyl transferase family 1" evidence="1">
    <location>
        <begin position="229"/>
        <end position="364"/>
    </location>
</feature>
<dbReference type="SUPFAM" id="SSF53756">
    <property type="entry name" value="UDP-Glycosyltransferase/glycogen phosphorylase"/>
    <property type="match status" value="1"/>
</dbReference>
<dbReference type="CDD" id="cd03811">
    <property type="entry name" value="GT4_GT28_WabH-like"/>
    <property type="match status" value="1"/>
</dbReference>
<dbReference type="Pfam" id="PF00534">
    <property type="entry name" value="Glycos_transf_1"/>
    <property type="match status" value="1"/>
</dbReference>
<comment type="caution">
    <text evidence="2">The sequence shown here is derived from an EMBL/GenBank/DDBJ whole genome shotgun (WGS) entry which is preliminary data.</text>
</comment>
<reference evidence="2 3" key="1">
    <citation type="submission" date="2019-07" db="EMBL/GenBank/DDBJ databases">
        <title>Whole genome shotgun sequence of Oceanobacillus sojae NBRC 105379.</title>
        <authorList>
            <person name="Hosoyama A."/>
            <person name="Uohara A."/>
            <person name="Ohji S."/>
            <person name="Ichikawa N."/>
        </authorList>
    </citation>
    <scope>NUCLEOTIDE SEQUENCE [LARGE SCALE GENOMIC DNA]</scope>
    <source>
        <strain evidence="2 3">NBRC 105379</strain>
    </source>
</reference>
<dbReference type="GO" id="GO:0016757">
    <property type="term" value="F:glycosyltransferase activity"/>
    <property type="evidence" value="ECO:0007669"/>
    <property type="project" value="InterPro"/>
</dbReference>
<dbReference type="Gene3D" id="3.40.50.2000">
    <property type="entry name" value="Glycogen Phosphorylase B"/>
    <property type="match status" value="2"/>
</dbReference>
<dbReference type="AlphaFoldDB" id="A0A511ZMZ5"/>
<accession>A0A511ZMZ5</accession>
<evidence type="ECO:0000313" key="2">
    <source>
        <dbReference type="EMBL" id="GEN88759.1"/>
    </source>
</evidence>
<evidence type="ECO:0000313" key="3">
    <source>
        <dbReference type="Proteomes" id="UP000321558"/>
    </source>
</evidence>